<dbReference type="PANTHER" id="PTHR14149:SF14">
    <property type="entry name" value="CALPONIN-HOMOLOGY (CH) DOMAIN-CONTAINING PROTEIN"/>
    <property type="match status" value="1"/>
</dbReference>
<keyword evidence="1" id="KW-0863">Zinc-finger</keyword>
<evidence type="ECO:0000256" key="1">
    <source>
        <dbReference type="PROSITE-ProRule" id="PRU00024"/>
    </source>
</evidence>
<accession>A0ABQ8Z7X7</accession>
<dbReference type="Pfam" id="PF00616">
    <property type="entry name" value="RasGAP"/>
    <property type="match status" value="1"/>
</dbReference>
<dbReference type="InterPro" id="IPR000315">
    <property type="entry name" value="Znf_B-box"/>
</dbReference>
<dbReference type="PROSITE" id="PS50119">
    <property type="entry name" value="ZF_BBOX"/>
    <property type="match status" value="2"/>
</dbReference>
<feature type="domain" description="B box-type" evidence="3">
    <location>
        <begin position="140"/>
        <end position="189"/>
    </location>
</feature>
<feature type="domain" description="Ras-GAP" evidence="2">
    <location>
        <begin position="289"/>
        <end position="578"/>
    </location>
</feature>
<evidence type="ECO:0000313" key="4">
    <source>
        <dbReference type="EMBL" id="KAJ6252779.1"/>
    </source>
</evidence>
<gene>
    <name evidence="4" type="ORF">M0813_13842</name>
</gene>
<evidence type="ECO:0000259" key="2">
    <source>
        <dbReference type="PROSITE" id="PS50018"/>
    </source>
</evidence>
<proteinExistence type="predicted"/>
<dbReference type="CDD" id="cd19757">
    <property type="entry name" value="Bbox1"/>
    <property type="match status" value="3"/>
</dbReference>
<dbReference type="InterPro" id="IPR008936">
    <property type="entry name" value="Rho_GTPase_activation_prot"/>
</dbReference>
<organism evidence="4 5">
    <name type="scientific">Anaeramoeba flamelloides</name>
    <dbReference type="NCBI Taxonomy" id="1746091"/>
    <lineage>
        <taxon>Eukaryota</taxon>
        <taxon>Metamonada</taxon>
        <taxon>Anaeramoebidae</taxon>
        <taxon>Anaeramoeba</taxon>
    </lineage>
</organism>
<dbReference type="PANTHER" id="PTHR14149">
    <property type="entry name" value="RAS GTPASE-ACTIVATING PROTEIN WITH IQ MOTIF"/>
    <property type="match status" value="1"/>
</dbReference>
<reference evidence="4" key="1">
    <citation type="submission" date="2022-08" db="EMBL/GenBank/DDBJ databases">
        <title>Novel sulfate-reducing endosymbionts in the free-living metamonad Anaeramoeba.</title>
        <authorList>
            <person name="Jerlstrom-Hultqvist J."/>
            <person name="Cepicka I."/>
            <person name="Gallot-Lavallee L."/>
            <person name="Salas-Leiva D."/>
            <person name="Curtis B.A."/>
            <person name="Zahonova K."/>
            <person name="Pipaliya S."/>
            <person name="Dacks J."/>
            <person name="Roger A.J."/>
        </authorList>
    </citation>
    <scope>NUCLEOTIDE SEQUENCE</scope>
    <source>
        <strain evidence="4">Schooner1</strain>
    </source>
</reference>
<dbReference type="Proteomes" id="UP001150062">
    <property type="component" value="Unassembled WGS sequence"/>
</dbReference>
<keyword evidence="1" id="KW-0862">Zinc</keyword>
<dbReference type="PROSITE" id="PS50018">
    <property type="entry name" value="RAS_GTPASE_ACTIV_2"/>
    <property type="match status" value="1"/>
</dbReference>
<comment type="caution">
    <text evidence="4">The sequence shown here is derived from an EMBL/GenBank/DDBJ whole genome shotgun (WGS) entry which is preliminary data.</text>
</comment>
<dbReference type="EMBL" id="JAOAOG010000039">
    <property type="protein sequence ID" value="KAJ6252779.1"/>
    <property type="molecule type" value="Genomic_DNA"/>
</dbReference>
<dbReference type="Gene3D" id="3.30.160.60">
    <property type="entry name" value="Classic Zinc Finger"/>
    <property type="match status" value="1"/>
</dbReference>
<protein>
    <submittedName>
        <fullName evidence="4">Gtpase-activating protein</fullName>
    </submittedName>
</protein>
<dbReference type="SUPFAM" id="SSF48350">
    <property type="entry name" value="GTPase activation domain, GAP"/>
    <property type="match status" value="1"/>
</dbReference>
<keyword evidence="1" id="KW-0479">Metal-binding</keyword>
<dbReference type="InterPro" id="IPR001936">
    <property type="entry name" value="RasGAP_dom"/>
</dbReference>
<feature type="domain" description="B box-type" evidence="3">
    <location>
        <begin position="77"/>
        <end position="127"/>
    </location>
</feature>
<name>A0ABQ8Z7X7_9EUKA</name>
<keyword evidence="5" id="KW-1185">Reference proteome</keyword>
<sequence length="953" mass="113546">MNKKQSNKILICSRVRDPPKNKNVFCHNCMLQNKYVIAEIQCNSCNLYLCSQCDKQIHTLYPLKNHFRTAIRKEKQTNATFCDSCLKTNNELFPSYFCVNCKASLCGICNQQIHRIPLFANHLVLPLQRIARKKKKKKENNQIFCYSCLQLKKETVCEFYCKECNLNYCKKCANSVHKIPLLKHHKLEYFQPERKKQYIVGDDYSRDVKMLKTIKKKLPIKSEKLYSLVRELKIQMETYEFSFYEPIRLLRLQDNEDLNEIKEERRYFKEIAYQRAYASFLELLYHNPQYFGKIINLITLQEAEKLNPIVLSKLYNHQFDPIEEKKLFTIMKIAFDENFAEYTDFTTLLRTNTPLTKLIVYFTRRSSSQKYLQDLLSEPLTKICENDELDLEIQPIRIWKRIQEQKRLEEQKKLEKLEKNKQGDLLYNGNEYGNEIVLELARGNEKGIEKETHTEKRKIFMTDEEAQEDPEVQEIMKKNLEDLLNVCDLLLEKLYKSVHKIPLILRKICYYIKTAIEEYFSNVDKYDIASKIGGFFMLRFVNIAIVVPISFHIVESKLSAKNKRNLTIIGKIIQVLSNMKQIFNKKEQFLKVVEPFINKHKDKLTNFFFEIANCEEIQIDKRLKPYLDLSFNNFVITCTLNNIVFLHDLMKKYILQFKTKETDPLLRYLVMFGPILDKQYPQSDDITMRISLSSQPNLRHFKKKKSRIYNEAQEGIIELIGKLYPNFEGYNTFKKKELVKTLIAFRKENQKSKVPIPDKIIKRILAQLKNLRNSDILKTKKQYKKFLKEIANTYLYENREHKKIISDLNLLIMTSERLDQDYDAVRNQLDIYAANNKLYYGKILDKNQLLSYVNKKKKVGISYEELENRTIMVKSEIPKERQQHTIFKFKRTKKFGVFRLETYFGNVQEPVSVDKIDLKDVFINKIDEQDIFISSHFVFNLRYLVIWLKKNLF</sequence>
<evidence type="ECO:0000259" key="3">
    <source>
        <dbReference type="PROSITE" id="PS50119"/>
    </source>
</evidence>
<dbReference type="SMART" id="SM00323">
    <property type="entry name" value="RasGAP"/>
    <property type="match status" value="1"/>
</dbReference>
<dbReference type="SMART" id="SM00336">
    <property type="entry name" value="BBOX"/>
    <property type="match status" value="3"/>
</dbReference>
<dbReference type="Gene3D" id="1.10.506.10">
    <property type="entry name" value="GTPase Activation - p120gap, domain 1"/>
    <property type="match status" value="1"/>
</dbReference>
<evidence type="ECO:0000313" key="5">
    <source>
        <dbReference type="Proteomes" id="UP001150062"/>
    </source>
</evidence>